<gene>
    <name evidence="1" type="ORF">SUTH_02197</name>
</gene>
<reference evidence="1 2" key="1">
    <citation type="journal article" date="2014" name="Syst. Appl. Microbiol.">
        <title>Complete genomes of freshwater sulfur oxidizers Sulfuricella denitrificans skB26 and Sulfuritalea hydrogenivorans sk43H: genetic insights into the sulfur oxidation pathway of betaproteobacteria.</title>
        <authorList>
            <person name="Watanabe T."/>
            <person name="Kojima H."/>
            <person name="Fukui M."/>
        </authorList>
    </citation>
    <scope>NUCLEOTIDE SEQUENCE [LARGE SCALE GENOMIC DNA]</scope>
    <source>
        <strain evidence="1">DSM22779</strain>
    </source>
</reference>
<dbReference type="OrthoDB" id="9182772at2"/>
<evidence type="ECO:0000313" key="1">
    <source>
        <dbReference type="EMBL" id="BAO29987.1"/>
    </source>
</evidence>
<dbReference type="InterPro" id="IPR006311">
    <property type="entry name" value="TAT_signal"/>
</dbReference>
<dbReference type="HOGENOM" id="CLU_1634049_0_0_4"/>
<proteinExistence type="predicted"/>
<dbReference type="STRING" id="1223802.SUTH_02197"/>
<dbReference type="Pfam" id="PF07254">
    <property type="entry name" value="Cpta_toxin"/>
    <property type="match status" value="1"/>
</dbReference>
<evidence type="ECO:0000313" key="2">
    <source>
        <dbReference type="Proteomes" id="UP000031637"/>
    </source>
</evidence>
<organism evidence="1 2">
    <name type="scientific">Sulfuritalea hydrogenivorans sk43H</name>
    <dbReference type="NCBI Taxonomy" id="1223802"/>
    <lineage>
        <taxon>Bacteria</taxon>
        <taxon>Pseudomonadati</taxon>
        <taxon>Pseudomonadota</taxon>
        <taxon>Betaproteobacteria</taxon>
        <taxon>Nitrosomonadales</taxon>
        <taxon>Sterolibacteriaceae</taxon>
        <taxon>Sulfuritalea</taxon>
    </lineage>
</organism>
<protein>
    <recommendedName>
        <fullName evidence="3">Toxin CptA</fullName>
    </recommendedName>
</protein>
<dbReference type="KEGG" id="shd:SUTH_02197"/>
<evidence type="ECO:0008006" key="3">
    <source>
        <dbReference type="Google" id="ProtNLM"/>
    </source>
</evidence>
<name>W0SGB8_9PROT</name>
<dbReference type="EMBL" id="AP012547">
    <property type="protein sequence ID" value="BAO29987.1"/>
    <property type="molecule type" value="Genomic_DNA"/>
</dbReference>
<dbReference type="AlphaFoldDB" id="W0SGB8"/>
<keyword evidence="2" id="KW-1185">Reference proteome</keyword>
<dbReference type="InterPro" id="IPR009883">
    <property type="entry name" value="YgfX"/>
</dbReference>
<dbReference type="Proteomes" id="UP000031637">
    <property type="component" value="Chromosome"/>
</dbReference>
<sequence>MKAVAPFSVSLKPSRRLLLIQSLAHVVAAGAVFAATLPPWLAAALLLSIGASLVRVRRTERVEALVLRGDGRLETVGAGGTANEAAVHPHTLVLPFLVVLLYRQQGRLRSLTLLADSLAAEDFRQLRLWLRWRSAAAQPA</sequence>
<accession>W0SGB8</accession>
<dbReference type="PROSITE" id="PS51318">
    <property type="entry name" value="TAT"/>
    <property type="match status" value="1"/>
</dbReference>
<dbReference type="RefSeq" id="WP_041099229.1">
    <property type="nucleotide sequence ID" value="NZ_AP012547.1"/>
</dbReference>